<sequence length="568" mass="65745">MAFDGNFVHALLGELEVLKRGKINRIQQIDETSMVFKVRSAGSNHNLLISAHPMYARFHLTTHKYEFPFEPPMFLRVARKHLEGGIIQEIRQLGNDRRVEIHIQSRNEIGDEIRRILILEIMGRHSNIVITDADYRILDGVKHLTPNNNSRTIMPGFDYTAPPTEDKLNPRTDAIEELPSKIDFNAGRLNRQILSNVEGFSPLFVKEVEHNAGYFTIRNIVPAIRETMEKAENIKPVMYTDGDRDIFYFTPLSHLGEAYETYGSLSQLMDDYYHDRYRKSLIKQKAQDYLHLIEREYEKTERKVEKLKEDLAEAAEKDKYQKYGELLTAFMHQVKPYDESIEVIDYYTDEPLEIPLDKNLSASDNAQKYYKRYNKLKTRENSATVQLDRAREDLEYFAGLLHQMDSITTEEEVDEIREELAEQGIIKNNRKQSSKKKKNKIQLHAYRTTGGLDVLVGKNNKQNDYLTSRKAQNNHLWFHTKDIPGSHVVITHPASEIEDQDILEAAMLAAYHSKAQESESVPVDYTEIKHVHKVSGAKPGFVTYTDQKTVHVTPMKSKVEQMESGRTN</sequence>
<dbReference type="HAMAP" id="MF_00844_B">
    <property type="entry name" value="RqcH_B"/>
    <property type="match status" value="1"/>
</dbReference>
<comment type="subunit">
    <text evidence="5">Associates with stalled 50S ribosomal subunits. Binds to RqcP.</text>
</comment>
<keyword evidence="3 5" id="KW-0694">RNA-binding</keyword>
<gene>
    <name evidence="5" type="primary">rqcH</name>
    <name evidence="8" type="ORF">F7P68_0007230</name>
    <name evidence="7" type="ORF">SN16_05885</name>
</gene>
<dbReference type="GO" id="GO:0043023">
    <property type="term" value="F:ribosomal large subunit binding"/>
    <property type="evidence" value="ECO:0007669"/>
    <property type="project" value="UniProtKB-UniRule"/>
</dbReference>
<evidence type="ECO:0000256" key="4">
    <source>
        <dbReference type="ARBA" id="ARBA00022917"/>
    </source>
</evidence>
<feature type="domain" description="NFACT RNA-binding" evidence="6">
    <location>
        <begin position="444"/>
        <end position="536"/>
    </location>
</feature>
<dbReference type="EMBL" id="JABEVU030000001">
    <property type="protein sequence ID" value="MDB0580319.1"/>
    <property type="molecule type" value="Genomic_DNA"/>
</dbReference>
<dbReference type="Proteomes" id="UP000031546">
    <property type="component" value="Unassembled WGS sequence"/>
</dbReference>
<feature type="coiled-coil region" evidence="5">
    <location>
        <begin position="283"/>
        <end position="317"/>
    </location>
</feature>
<dbReference type="AlphaFoldDB" id="A0A0C2HHG0"/>
<dbReference type="GO" id="GO:0000049">
    <property type="term" value="F:tRNA binding"/>
    <property type="evidence" value="ECO:0007669"/>
    <property type="project" value="UniProtKB-UniRule"/>
</dbReference>
<evidence type="ECO:0000256" key="1">
    <source>
        <dbReference type="ARBA" id="ARBA00022555"/>
    </source>
</evidence>
<dbReference type="InterPro" id="IPR043682">
    <property type="entry name" value="RqcH_bacterial"/>
</dbReference>
<dbReference type="OrthoDB" id="9766163at2"/>
<dbReference type="GO" id="GO:0019843">
    <property type="term" value="F:rRNA binding"/>
    <property type="evidence" value="ECO:0007669"/>
    <property type="project" value="UniProtKB-UniRule"/>
</dbReference>
<dbReference type="Proteomes" id="UP000527860">
    <property type="component" value="Unassembled WGS sequence"/>
</dbReference>
<evidence type="ECO:0000313" key="8">
    <source>
        <dbReference type="EMBL" id="MDB0580319.1"/>
    </source>
</evidence>
<comment type="similarity">
    <text evidence="5">Belongs to the NEMF family.</text>
</comment>
<protein>
    <recommendedName>
        <fullName evidence="5">Rqc2 homolog RqcH</fullName>
        <shortName evidence="5">RqcH</shortName>
    </recommendedName>
</protein>
<name>A0A0C2HHG0_9STAP</name>
<dbReference type="FunFam" id="2.30.310.10:FF:000004">
    <property type="entry name" value="Fibronectin-binding protein A"/>
    <property type="match status" value="1"/>
</dbReference>
<organism evidence="7 9">
    <name type="scientific">Salinicoccus roseus</name>
    <dbReference type="NCBI Taxonomy" id="45670"/>
    <lineage>
        <taxon>Bacteria</taxon>
        <taxon>Bacillati</taxon>
        <taxon>Bacillota</taxon>
        <taxon>Bacilli</taxon>
        <taxon>Bacillales</taxon>
        <taxon>Staphylococcaceae</taxon>
        <taxon>Salinicoccus</taxon>
    </lineage>
</organism>
<comment type="caution">
    <text evidence="7">The sequence shown here is derived from an EMBL/GenBank/DDBJ whole genome shotgun (WGS) entry which is preliminary data.</text>
</comment>
<reference evidence="8 10" key="4">
    <citation type="submission" date="2022-12" db="EMBL/GenBank/DDBJ databases">
        <title>Genome analysis and biological profiling of marine Salinicoccus roseus MOSEL-ME25.</title>
        <authorList>
            <person name="Mirza F.T."/>
            <person name="Xie Y."/>
            <person name="Shinwari Z.K."/>
        </authorList>
    </citation>
    <scope>NUCLEOTIDE SEQUENCE [LARGE SCALE GENOMIC DNA]</scope>
    <source>
        <strain evidence="8 10">MOSEL-ME25</strain>
    </source>
</reference>
<dbReference type="RefSeq" id="WP_040105682.1">
    <property type="nucleotide sequence ID" value="NZ_JABEVU030000001.1"/>
</dbReference>
<dbReference type="Pfam" id="PF05833">
    <property type="entry name" value="NFACT_N"/>
    <property type="match status" value="1"/>
</dbReference>
<proteinExistence type="inferred from homology"/>
<evidence type="ECO:0000256" key="3">
    <source>
        <dbReference type="ARBA" id="ARBA00022884"/>
    </source>
</evidence>
<evidence type="ECO:0000313" key="9">
    <source>
        <dbReference type="Proteomes" id="UP000031546"/>
    </source>
</evidence>
<reference evidence="10" key="2">
    <citation type="submission" date="2020-04" db="EMBL/GenBank/DDBJ databases">
        <title>Genome analysis and biological profiling of marine Cellulosimicrobium funkei MOSEL-ME6.</title>
        <authorList>
            <person name="Tanveer F."/>
            <person name="Xie Y."/>
            <person name="Shinwari Z.K."/>
        </authorList>
    </citation>
    <scope>NUCLEOTIDE SEQUENCE [LARGE SCALE GENOMIC DNA]</scope>
    <source>
        <strain evidence="10">MOSEL-ME25</strain>
    </source>
</reference>
<keyword evidence="1 5" id="KW-0820">tRNA-binding</keyword>
<dbReference type="GO" id="GO:1990112">
    <property type="term" value="C:RQC complex"/>
    <property type="evidence" value="ECO:0007669"/>
    <property type="project" value="TreeGrafter"/>
</dbReference>
<dbReference type="Gene3D" id="2.30.310.10">
    <property type="entry name" value="ibrinogen binding protein from staphylococcus aureus domain"/>
    <property type="match status" value="1"/>
</dbReference>
<dbReference type="GeneID" id="77845081"/>
<dbReference type="Gene3D" id="3.40.970.40">
    <property type="entry name" value="fibrinogen binding protein from staphylococcus aureus domain like"/>
    <property type="match status" value="1"/>
</dbReference>
<dbReference type="Gene3D" id="1.10.8.50">
    <property type="match status" value="1"/>
</dbReference>
<keyword evidence="5" id="KW-0175">Coiled coil</keyword>
<comment type="function">
    <text evidence="5">Key component of the ribosome quality control system (RQC), a ribosome-associated complex that mediates the extraction of incompletely synthesized nascent chains from stalled ribosomes and their subsequent degradation. RqcH recruits Ala-charged tRNA, and with RqcP directs the elongation of stalled nascent chains on 50S ribosomal subunits, leading to non-templated C-terminal alanine extensions (Ala tail). The Ala tail promotes nascent chain degradation. May add between 1 and at least 8 Ala residues. Binds to stalled 50S ribosomal subunits.</text>
</comment>
<reference evidence="8" key="3">
    <citation type="submission" date="2020-04" db="EMBL/GenBank/DDBJ databases">
        <authorList>
            <person name="Tanveer F."/>
            <person name="Xie Y."/>
            <person name="Shinwari Z.K."/>
        </authorList>
    </citation>
    <scope>NUCLEOTIDE SEQUENCE</scope>
    <source>
        <strain evidence="8">MOSEL-ME25</strain>
    </source>
</reference>
<dbReference type="STRING" id="45670.SN16_05885"/>
<evidence type="ECO:0000313" key="7">
    <source>
        <dbReference type="EMBL" id="KIH71084.1"/>
    </source>
</evidence>
<evidence type="ECO:0000313" key="10">
    <source>
        <dbReference type="Proteomes" id="UP000527860"/>
    </source>
</evidence>
<evidence type="ECO:0000256" key="2">
    <source>
        <dbReference type="ARBA" id="ARBA00022730"/>
    </source>
</evidence>
<dbReference type="InterPro" id="IPR008532">
    <property type="entry name" value="NFACT_RNA-bd"/>
</dbReference>
<keyword evidence="2 5" id="KW-0699">rRNA-binding</keyword>
<keyword evidence="10" id="KW-1185">Reference proteome</keyword>
<dbReference type="InterPro" id="IPR051608">
    <property type="entry name" value="RQC_Subunit_NEMF"/>
</dbReference>
<keyword evidence="4 5" id="KW-0648">Protein biosynthesis</keyword>
<evidence type="ECO:0000259" key="6">
    <source>
        <dbReference type="Pfam" id="PF05670"/>
    </source>
</evidence>
<dbReference type="PANTHER" id="PTHR15239:SF6">
    <property type="entry name" value="RIBOSOME QUALITY CONTROL COMPLEX SUBUNIT NEMF"/>
    <property type="match status" value="1"/>
</dbReference>
<dbReference type="PANTHER" id="PTHR15239">
    <property type="entry name" value="NUCLEAR EXPORT MEDIATOR FACTOR NEMF"/>
    <property type="match status" value="1"/>
</dbReference>
<evidence type="ECO:0000256" key="5">
    <source>
        <dbReference type="HAMAP-Rule" id="MF_00844"/>
    </source>
</evidence>
<accession>A0A0C2HHG0</accession>
<dbReference type="EMBL" id="JXII01000004">
    <property type="protein sequence ID" value="KIH71084.1"/>
    <property type="molecule type" value="Genomic_DNA"/>
</dbReference>
<dbReference type="GO" id="GO:0072344">
    <property type="term" value="P:rescue of stalled ribosome"/>
    <property type="evidence" value="ECO:0007669"/>
    <property type="project" value="UniProtKB-UniRule"/>
</dbReference>
<reference evidence="7 9" key="1">
    <citation type="submission" date="2015-01" db="EMBL/GenBank/DDBJ databases">
        <title>Genome sequences of high lactate-tolerant strain Salinicoccus roseus W12 with industrial interest.</title>
        <authorList>
            <person name="Wang H."/>
            <person name="Yu B."/>
        </authorList>
    </citation>
    <scope>NUCLEOTIDE SEQUENCE [LARGE SCALE GENOMIC DNA]</scope>
    <source>
        <strain evidence="7 9">W12</strain>
    </source>
</reference>
<dbReference type="Pfam" id="PF05670">
    <property type="entry name" value="NFACT-R_1"/>
    <property type="match status" value="1"/>
</dbReference>